<dbReference type="Proteomes" id="UP000092544">
    <property type="component" value="Unassembled WGS sequence"/>
</dbReference>
<keyword evidence="10" id="KW-1185">Reference proteome</keyword>
<dbReference type="OrthoDB" id="9813426at2"/>
<dbReference type="InterPro" id="IPR032818">
    <property type="entry name" value="DedA-like"/>
</dbReference>
<organism evidence="9 10">
    <name type="scientific">Marinomonas spartinae</name>
    <dbReference type="NCBI Taxonomy" id="1792290"/>
    <lineage>
        <taxon>Bacteria</taxon>
        <taxon>Pseudomonadati</taxon>
        <taxon>Pseudomonadota</taxon>
        <taxon>Gammaproteobacteria</taxon>
        <taxon>Oceanospirillales</taxon>
        <taxon>Oceanospirillaceae</taxon>
        <taxon>Marinomonas</taxon>
    </lineage>
</organism>
<evidence type="ECO:0000313" key="10">
    <source>
        <dbReference type="Proteomes" id="UP000092544"/>
    </source>
</evidence>
<evidence type="ECO:0000256" key="1">
    <source>
        <dbReference type="ARBA" id="ARBA00004651"/>
    </source>
</evidence>
<keyword evidence="3 7" id="KW-1003">Cell membrane</keyword>
<dbReference type="Pfam" id="PF09335">
    <property type="entry name" value="VTT_dom"/>
    <property type="match status" value="1"/>
</dbReference>
<keyword evidence="5 7" id="KW-1133">Transmembrane helix</keyword>
<dbReference type="GO" id="GO:0005886">
    <property type="term" value="C:plasma membrane"/>
    <property type="evidence" value="ECO:0007669"/>
    <property type="project" value="UniProtKB-SubCell"/>
</dbReference>
<comment type="subcellular location">
    <subcellularLocation>
        <location evidence="1 7">Cell membrane</location>
        <topology evidence="1 7">Multi-pass membrane protein</topology>
    </subcellularLocation>
</comment>
<dbReference type="PANTHER" id="PTHR30353:SF15">
    <property type="entry name" value="INNER MEMBRANE PROTEIN YABI"/>
    <property type="match status" value="1"/>
</dbReference>
<dbReference type="RefSeq" id="WP_067017704.1">
    <property type="nucleotide sequence ID" value="NZ_FLOB01000007.1"/>
</dbReference>
<evidence type="ECO:0000256" key="2">
    <source>
        <dbReference type="ARBA" id="ARBA00010792"/>
    </source>
</evidence>
<feature type="transmembrane region" description="Helical" evidence="7">
    <location>
        <begin position="42"/>
        <end position="62"/>
    </location>
</feature>
<evidence type="ECO:0000256" key="5">
    <source>
        <dbReference type="ARBA" id="ARBA00022989"/>
    </source>
</evidence>
<evidence type="ECO:0000256" key="3">
    <source>
        <dbReference type="ARBA" id="ARBA00022475"/>
    </source>
</evidence>
<keyword evidence="6 7" id="KW-0472">Membrane</keyword>
<evidence type="ECO:0000259" key="8">
    <source>
        <dbReference type="Pfam" id="PF09335"/>
    </source>
</evidence>
<name>A0A1A8TJP4_9GAMM</name>
<protein>
    <recommendedName>
        <fullName evidence="8">VTT domain-containing protein</fullName>
    </recommendedName>
</protein>
<feature type="transmembrane region" description="Helical" evidence="7">
    <location>
        <begin position="97"/>
        <end position="117"/>
    </location>
</feature>
<comment type="similarity">
    <text evidence="2 7">Belongs to the DedA family.</text>
</comment>
<keyword evidence="4 7" id="KW-0812">Transmembrane</keyword>
<dbReference type="PANTHER" id="PTHR30353">
    <property type="entry name" value="INNER MEMBRANE PROTEIN DEDA-RELATED"/>
    <property type="match status" value="1"/>
</dbReference>
<dbReference type="EMBL" id="FLOB01000007">
    <property type="protein sequence ID" value="SBS34020.1"/>
    <property type="molecule type" value="Genomic_DNA"/>
</dbReference>
<proteinExistence type="inferred from homology"/>
<evidence type="ECO:0000256" key="4">
    <source>
        <dbReference type="ARBA" id="ARBA00022692"/>
    </source>
</evidence>
<dbReference type="AlphaFoldDB" id="A0A1A8TJP4"/>
<reference evidence="9 10" key="1">
    <citation type="submission" date="2016-06" db="EMBL/GenBank/DDBJ databases">
        <authorList>
            <person name="Kjaerup R.B."/>
            <person name="Dalgaard T.S."/>
            <person name="Juul-Madsen H.R."/>
        </authorList>
    </citation>
    <scope>NUCLEOTIDE SEQUENCE [LARGE SCALE GENOMIC DNA]</scope>
    <source>
        <strain evidence="9 10">CECT 8886</strain>
    </source>
</reference>
<dbReference type="STRING" id="1792290.MSP8886_02930"/>
<comment type="caution">
    <text evidence="7">Lacks conserved residue(s) required for the propagation of feature annotation.</text>
</comment>
<feature type="transmembrane region" description="Helical" evidence="7">
    <location>
        <begin position="123"/>
        <end position="148"/>
    </location>
</feature>
<accession>A0A1A8TJP4</accession>
<evidence type="ECO:0000256" key="6">
    <source>
        <dbReference type="ARBA" id="ARBA00023136"/>
    </source>
</evidence>
<evidence type="ECO:0000256" key="7">
    <source>
        <dbReference type="RuleBase" id="RU367016"/>
    </source>
</evidence>
<sequence length="166" mass="18820">MIKELSLALGTFADSFIGINIFVPGEPFYLAAGYQLYHHNVFAVFMALLGGWLGDQLSYWVGFRYGQRAQRFLCRLRPKLRRKVALCRVVMDKKGNWAILFARVLGPVAWFMPFLAGNMRVSWLRFTVLSTAGLLLGGGQFIILGYIVSSQLIHSSWFSALDVFHH</sequence>
<gene>
    <name evidence="9" type="ORF">MSP8886_02930</name>
</gene>
<dbReference type="InterPro" id="IPR032816">
    <property type="entry name" value="VTT_dom"/>
</dbReference>
<evidence type="ECO:0000313" key="9">
    <source>
        <dbReference type="EMBL" id="SBS34020.1"/>
    </source>
</evidence>
<feature type="domain" description="VTT" evidence="8">
    <location>
        <begin position="23"/>
        <end position="146"/>
    </location>
</feature>